<dbReference type="InterPro" id="IPR000754">
    <property type="entry name" value="Ribosomal_uS9"/>
</dbReference>
<name>A0A2U9NTM7_9STRA</name>
<dbReference type="AlphaFoldDB" id="A0A2U9NTM7"/>
<dbReference type="Pfam" id="PF00380">
    <property type="entry name" value="Ribosomal_S9"/>
    <property type="match status" value="1"/>
</dbReference>
<dbReference type="InterPro" id="IPR014721">
    <property type="entry name" value="Ribsml_uS5_D2-typ_fold_subgr"/>
</dbReference>
<evidence type="ECO:0000256" key="1">
    <source>
        <dbReference type="ARBA" id="ARBA00004229"/>
    </source>
</evidence>
<gene>
    <name evidence="5 6" type="primary">rps9</name>
</gene>
<dbReference type="RefSeq" id="YP_009497659.1">
    <property type="nucleotide sequence ID" value="NC_038008.1"/>
</dbReference>
<comment type="subcellular location">
    <subcellularLocation>
        <location evidence="1 5">Plastid</location>
        <location evidence="1 5">Chloroplast</location>
    </subcellularLocation>
</comment>
<proteinExistence type="inferred from homology"/>
<dbReference type="PANTHER" id="PTHR21569">
    <property type="entry name" value="RIBOSOMAL PROTEIN S9"/>
    <property type="match status" value="1"/>
</dbReference>
<dbReference type="GO" id="GO:0015935">
    <property type="term" value="C:small ribosomal subunit"/>
    <property type="evidence" value="ECO:0007669"/>
    <property type="project" value="UniProtKB-ARBA"/>
</dbReference>
<reference evidence="6" key="1">
    <citation type="journal article" date="2018" name="Adv. Bot. Res.">
        <title>Evolution of the Plastid Genomes in Diatoms.</title>
        <authorList>
            <person name="Yu M."/>
            <person name="Ashworth M.P."/>
            <person name="Hajrah N.H."/>
            <person name="Khiyami M.A."/>
            <person name="Sabir M.J."/>
            <person name="Alhebshi A.M."/>
            <person name="Al-Malki A.L."/>
            <person name="Sabir J.S.M."/>
            <person name="Theriot E.C."/>
            <person name="Jansen R.K."/>
        </authorList>
    </citation>
    <scope>NUCLEOTIDE SEQUENCE</scope>
</reference>
<protein>
    <recommendedName>
        <fullName evidence="5">Small ribosomal subunit protein uS9c</fullName>
    </recommendedName>
</protein>
<keyword evidence="3 5" id="KW-0689">Ribosomal protein</keyword>
<keyword evidence="4 5" id="KW-0687">Ribonucleoprotein</keyword>
<geneLocation type="chloroplast" evidence="6"/>
<dbReference type="Gene3D" id="3.30.230.10">
    <property type="match status" value="1"/>
</dbReference>
<evidence type="ECO:0000313" key="6">
    <source>
        <dbReference type="EMBL" id="AWT40372.1"/>
    </source>
</evidence>
<evidence type="ECO:0000256" key="5">
    <source>
        <dbReference type="HAMAP-Rule" id="MF_00532"/>
    </source>
</evidence>
<dbReference type="PANTHER" id="PTHR21569:SF1">
    <property type="entry name" value="SMALL RIBOSOMAL SUBUNIT PROTEIN US9M"/>
    <property type="match status" value="1"/>
</dbReference>
<dbReference type="GO" id="GO:0009507">
    <property type="term" value="C:chloroplast"/>
    <property type="evidence" value="ECO:0007669"/>
    <property type="project" value="UniProtKB-SubCell"/>
</dbReference>
<dbReference type="HAMAP" id="MF_00532_B">
    <property type="entry name" value="Ribosomal_uS9_B"/>
    <property type="match status" value="1"/>
</dbReference>
<dbReference type="InterPro" id="IPR020568">
    <property type="entry name" value="Ribosomal_Su5_D2-typ_SF"/>
</dbReference>
<comment type="similarity">
    <text evidence="2 5">Belongs to the universal ribosomal protein uS9 family.</text>
</comment>
<dbReference type="NCBIfam" id="NF001099">
    <property type="entry name" value="PRK00132.1"/>
    <property type="match status" value="1"/>
</dbReference>
<dbReference type="GO" id="GO:0003735">
    <property type="term" value="F:structural constituent of ribosome"/>
    <property type="evidence" value="ECO:0007669"/>
    <property type="project" value="InterPro"/>
</dbReference>
<evidence type="ECO:0000256" key="4">
    <source>
        <dbReference type="ARBA" id="ARBA00023274"/>
    </source>
</evidence>
<dbReference type="InterPro" id="IPR023035">
    <property type="entry name" value="Ribosomal_uS9_bac/plastid"/>
</dbReference>
<dbReference type="GeneID" id="36960303"/>
<organism evidence="6">
    <name type="scientific">Astrosyne radiata</name>
    <dbReference type="NCBI Taxonomy" id="1158023"/>
    <lineage>
        <taxon>Eukaryota</taxon>
        <taxon>Sar</taxon>
        <taxon>Stramenopiles</taxon>
        <taxon>Ochrophyta</taxon>
        <taxon>Bacillariophyta</taxon>
        <taxon>Fragilariophyceae</taxon>
        <taxon>Fragilariophycidae</taxon>
        <taxon>Cyclophorales</taxon>
        <taxon>Cyclophoraceae</taxon>
        <taxon>Astrosyne</taxon>
    </lineage>
</organism>
<keyword evidence="6" id="KW-0150">Chloroplast</keyword>
<dbReference type="SUPFAM" id="SSF54211">
    <property type="entry name" value="Ribosomal protein S5 domain 2-like"/>
    <property type="match status" value="1"/>
</dbReference>
<keyword evidence="6" id="KW-0934">Plastid</keyword>
<dbReference type="FunFam" id="3.30.230.10:FF:000001">
    <property type="entry name" value="30S ribosomal protein S9"/>
    <property type="match status" value="1"/>
</dbReference>
<dbReference type="GO" id="GO:0003723">
    <property type="term" value="F:RNA binding"/>
    <property type="evidence" value="ECO:0007669"/>
    <property type="project" value="TreeGrafter"/>
</dbReference>
<evidence type="ECO:0000256" key="2">
    <source>
        <dbReference type="ARBA" id="ARBA00005251"/>
    </source>
</evidence>
<accession>A0A2U9NTM7</accession>
<sequence length="134" mass="15270">MNSKLKKSIIGFGKRKKATAYVSIKKGNGNIIINKLPGQKYLQYNEEYLKALLIPLKLLKLKNTYDIQATVKGGGITSQVDAIKFALSRRLAKLSIRNHKFLKVIGFLTCDTRIKERKKYGLKKARKAPQYSKR</sequence>
<dbReference type="EMBL" id="MG755807">
    <property type="protein sequence ID" value="AWT40372.1"/>
    <property type="molecule type" value="Genomic_DNA"/>
</dbReference>
<evidence type="ECO:0000256" key="3">
    <source>
        <dbReference type="ARBA" id="ARBA00022980"/>
    </source>
</evidence>
<dbReference type="GO" id="GO:0006412">
    <property type="term" value="P:translation"/>
    <property type="evidence" value="ECO:0007669"/>
    <property type="project" value="UniProtKB-UniRule"/>
</dbReference>